<organism evidence="1">
    <name type="scientific">viral metagenome</name>
    <dbReference type="NCBI Taxonomy" id="1070528"/>
    <lineage>
        <taxon>unclassified sequences</taxon>
        <taxon>metagenomes</taxon>
        <taxon>organismal metagenomes</taxon>
    </lineage>
</organism>
<evidence type="ECO:0000313" key="1">
    <source>
        <dbReference type="EMBL" id="QJA58679.1"/>
    </source>
</evidence>
<gene>
    <name evidence="1" type="ORF">MM415B01418_0003</name>
</gene>
<reference evidence="1" key="1">
    <citation type="submission" date="2020-03" db="EMBL/GenBank/DDBJ databases">
        <title>The deep terrestrial virosphere.</title>
        <authorList>
            <person name="Holmfeldt K."/>
            <person name="Nilsson E."/>
            <person name="Simone D."/>
            <person name="Lopez-Fernandez M."/>
            <person name="Wu X."/>
            <person name="de Brujin I."/>
            <person name="Lundin D."/>
            <person name="Andersson A."/>
            <person name="Bertilsson S."/>
            <person name="Dopson M."/>
        </authorList>
    </citation>
    <scope>NUCLEOTIDE SEQUENCE</scope>
    <source>
        <strain evidence="1">MM415B01418</strain>
    </source>
</reference>
<protein>
    <submittedName>
        <fullName evidence="1">Uncharacterized protein</fullName>
    </submittedName>
</protein>
<dbReference type="EMBL" id="MT141335">
    <property type="protein sequence ID" value="QJA58679.1"/>
    <property type="molecule type" value="Genomic_DNA"/>
</dbReference>
<dbReference type="AlphaFoldDB" id="A0A6M3IMD5"/>
<name>A0A6M3IMD5_9ZZZZ</name>
<proteinExistence type="predicted"/>
<accession>A0A6M3IMD5</accession>
<sequence>MAFNPEPSAAHWQTLLSLALTGKTERCATEPTTLDDGTIYDTVMRSLSPLQLSAGSILDPRIVPPYLEVELDNADDVIRTTSDTYEFGGKAATLQLGQENAAASFETVFSGTVRFPGSISYWDDRVLRIELEDARTKDAKVLPINRFDPATYANMETKSYYLSVPLLYGDWRTTAGGGEVVPAYQIDSTEGTGGRFKVCDHAIPAIEAVYLNGVSKAFTAATGDLDIGEFVLDVAYAPATDTCTVNCQGATNDGLRTGTRLDTLPAIYNDILQTHLSVSAVNIDATAIATWEAALNTTDYGRRWIGTEVNSDDLLRDLLVEGWADPVVSGGKYTPVYRQVLTTGAEPNFAGSEIRSRPDGQKAFSIRKDPDRTYANEVVGDYRYDPIAGSYLVTYAKQRVDAILAIGTTKRRRLQFNWLYLAGGAERRVNREVFVFSNELEILDVTFDPNGMLLEPTDQFRLLYSKYEISSGLGTPFQVRSISKDFSSMTARVSAWNMNNTAPGQWTSASANAWSAATAWEKQTQGFWCDASGRASPGDPTSSRSVFW</sequence>